<proteinExistence type="predicted"/>
<dbReference type="Proteomes" id="UP000241209">
    <property type="component" value="Unassembled WGS sequence"/>
</dbReference>
<evidence type="ECO:0000313" key="2">
    <source>
        <dbReference type="EMBL" id="QRO84170.1"/>
    </source>
</evidence>
<dbReference type="AlphaFoldDB" id="A0A2T4PT67"/>
<dbReference type="Pfam" id="PF04229">
    <property type="entry name" value="GrpB"/>
    <property type="match status" value="1"/>
</dbReference>
<dbReference type="STRING" id="1167632.GCA_000286335_01270"/>
<dbReference type="OrthoDB" id="9799092at2"/>
<protein>
    <submittedName>
        <fullName evidence="1">GrpB family protein</fullName>
    </submittedName>
</protein>
<dbReference type="PANTHER" id="PTHR34822">
    <property type="entry name" value="GRPB DOMAIN PROTEIN (AFU_ORTHOLOGUE AFUA_1G01530)"/>
    <property type="match status" value="1"/>
</dbReference>
<evidence type="ECO:0000313" key="1">
    <source>
        <dbReference type="EMBL" id="PTI29595.1"/>
    </source>
</evidence>
<dbReference type="Gene3D" id="3.30.460.10">
    <property type="entry name" value="Beta Polymerase, domain 2"/>
    <property type="match status" value="1"/>
</dbReference>
<dbReference type="SUPFAM" id="SSF81301">
    <property type="entry name" value="Nucleotidyltransferase"/>
    <property type="match status" value="1"/>
</dbReference>
<sequence length="180" mass="21116">MERLQVVPYDSIWQHLFLEEKKHLQSLLKEHSINIEHIGSTAIPGLSAKPIIDILIVVKDSKAIDAFTQELSALGYESKGERGVIGNRYFKKYDNYGEVSHHLHIYDEDSPHILRLLSFRDYLRTFNGERERYSRLKHDLVVDYPGDSDEYYKGKDSMIKEFEKKAEKWYLKSNDIATNH</sequence>
<dbReference type="EMBL" id="CP069486">
    <property type="protein sequence ID" value="QRO84170.1"/>
    <property type="molecule type" value="Genomic_DNA"/>
</dbReference>
<dbReference type="InterPro" id="IPR043519">
    <property type="entry name" value="NT_sf"/>
</dbReference>
<accession>A0A2T4PT67</accession>
<dbReference type="RefSeq" id="WP_016911952.1">
    <property type="nucleotide sequence ID" value="NZ_BMDF01000004.1"/>
</dbReference>
<keyword evidence="4" id="KW-1185">Reference proteome</keyword>
<reference evidence="1 3" key="1">
    <citation type="journal article" date="2016" name="Front. Microbiol.">
        <title>Comprehensive Phylogenetic Analysis of Bovine Non-aureus Staphylococci Species Based on Whole-Genome Sequencing.</title>
        <authorList>
            <person name="Naushad S."/>
            <person name="Barkema H.W."/>
            <person name="Luby C."/>
            <person name="Condas L.A."/>
            <person name="Nobrega D.B."/>
            <person name="Carson D.A."/>
            <person name="De Buck J."/>
        </authorList>
    </citation>
    <scope>NUCLEOTIDE SEQUENCE [LARGE SCALE GENOMIC DNA]</scope>
    <source>
        <strain evidence="1 3">SNUC 2204</strain>
    </source>
</reference>
<dbReference type="InterPro" id="IPR007344">
    <property type="entry name" value="GrpB/CoaE"/>
</dbReference>
<dbReference type="GeneID" id="64117075"/>
<dbReference type="EMBL" id="PZFK01000012">
    <property type="protein sequence ID" value="PTI29595.1"/>
    <property type="molecule type" value="Genomic_DNA"/>
</dbReference>
<evidence type="ECO:0000313" key="3">
    <source>
        <dbReference type="Proteomes" id="UP000241209"/>
    </source>
</evidence>
<name>A0A2T4PT67_9STAP</name>
<dbReference type="Proteomes" id="UP000627155">
    <property type="component" value="Chromosome"/>
</dbReference>
<organism evidence="1 3">
    <name type="scientific">Mammaliicoccus vitulinus</name>
    <dbReference type="NCBI Taxonomy" id="71237"/>
    <lineage>
        <taxon>Bacteria</taxon>
        <taxon>Bacillati</taxon>
        <taxon>Bacillota</taxon>
        <taxon>Bacilli</taxon>
        <taxon>Bacillales</taxon>
        <taxon>Staphylococcaceae</taxon>
        <taxon>Mammaliicoccus</taxon>
    </lineage>
</organism>
<reference evidence="2 4" key="3">
    <citation type="submission" date="2021-02" db="EMBL/GenBank/DDBJ databases">
        <title>FDA dAtabase for Regulatory Grade micrObial Sequences (FDA-ARGOS): Supporting development and validation of Infectious Disease Dx tests.</title>
        <authorList>
            <person name="Sproer C."/>
            <person name="Gronow S."/>
            <person name="Severitt S."/>
            <person name="Schroder I."/>
            <person name="Tallon L."/>
            <person name="Sadzewicz L."/>
            <person name="Zhao X."/>
            <person name="Boylan J."/>
            <person name="Ott S."/>
            <person name="Bowen H."/>
            <person name="Vavikolanu K."/>
            <person name="Mehta A."/>
            <person name="Aluvathingal J."/>
            <person name="Nadendla S."/>
            <person name="Lowell S."/>
            <person name="Myers T."/>
            <person name="Yan Y."/>
            <person name="Sichtig H."/>
        </authorList>
    </citation>
    <scope>NUCLEOTIDE SEQUENCE [LARGE SCALE GENOMIC DNA]</scope>
    <source>
        <strain evidence="2 4">FDAARGOS_1207</strain>
    </source>
</reference>
<evidence type="ECO:0000313" key="4">
    <source>
        <dbReference type="Proteomes" id="UP000627155"/>
    </source>
</evidence>
<reference evidence="1" key="2">
    <citation type="submission" date="2018-03" db="EMBL/GenBank/DDBJ databases">
        <authorList>
            <person name="Keele B.F."/>
        </authorList>
    </citation>
    <scope>NUCLEOTIDE SEQUENCE</scope>
    <source>
        <strain evidence="1">SNUC 2204</strain>
    </source>
</reference>
<gene>
    <name evidence="1" type="ORF">BU072_07040</name>
    <name evidence="2" type="ORF">I6J37_08020</name>
</gene>
<dbReference type="PANTHER" id="PTHR34822:SF1">
    <property type="entry name" value="GRPB FAMILY PROTEIN"/>
    <property type="match status" value="1"/>
</dbReference>